<dbReference type="PIRSF" id="PIRSF006078">
    <property type="entry name" value="GlxK"/>
    <property type="match status" value="1"/>
</dbReference>
<dbReference type="PANTHER" id="PTHR21599">
    <property type="entry name" value="GLYCERATE KINASE"/>
    <property type="match status" value="1"/>
</dbReference>
<name>A0A9X2Z987_9MYCO</name>
<evidence type="ECO:0000313" key="2">
    <source>
        <dbReference type="EMBL" id="MCV7423707.1"/>
    </source>
</evidence>
<gene>
    <name evidence="2" type="ORF">H7K45_24440</name>
</gene>
<keyword evidence="1 2" id="KW-0418">Kinase</keyword>
<comment type="similarity">
    <text evidence="1">Belongs to the glycerate kinase type-1 family.</text>
</comment>
<accession>A0A9X2Z987</accession>
<sequence>MSRHSTRASVLSSRRHPPYPLGVTPDLRVLIAPDCYGDSLTAVDAAEAIATGWQRARPGDQLTLAPQSDGGPGFVDVLATRLGERRSARVSGPLAAEVTADWVFDPDSSIAYVECAQACGLAILGGPPTVRTAVDAHSRGVGQLVDAALTAGATRVVVGLGGSACTDGGRGLVDALGGLDAAVARLAGVDLVAATDVEHPLLGPRGAAHVFGPQKGADPATVDLLEERLTAWADTLEAAAGRAVRDLPGAGAAGGLGAALLALGGRRESGAAVIAEHTNLSGDVASSDVIVTGEGRFDDQSLHGKVVSALASGAEHAQVLVLAGQVTLAADALAGAGIAAAHSITDYAGSIQLAMDDAARQLTGLAEQTASRWAAAEGRE</sequence>
<dbReference type="InterPro" id="IPR018193">
    <property type="entry name" value="Glyc_kinase_flavodox-like_fold"/>
</dbReference>
<organism evidence="2 3">
    <name type="scientific">Mycobacterium yunnanensis</name>
    <dbReference type="NCBI Taxonomy" id="368477"/>
    <lineage>
        <taxon>Bacteria</taxon>
        <taxon>Bacillati</taxon>
        <taxon>Actinomycetota</taxon>
        <taxon>Actinomycetes</taxon>
        <taxon>Mycobacteriales</taxon>
        <taxon>Mycobacteriaceae</taxon>
        <taxon>Mycobacterium</taxon>
    </lineage>
</organism>
<dbReference type="PANTHER" id="PTHR21599:SF0">
    <property type="entry name" value="GLYCERATE KINASE"/>
    <property type="match status" value="1"/>
</dbReference>
<dbReference type="InterPro" id="IPR036129">
    <property type="entry name" value="Glycerate_kinase_sf"/>
</dbReference>
<dbReference type="GO" id="GO:0008887">
    <property type="term" value="F:glycerate kinase activity"/>
    <property type="evidence" value="ECO:0007669"/>
    <property type="project" value="UniProtKB-UniRule"/>
</dbReference>
<dbReference type="Proteomes" id="UP001141629">
    <property type="component" value="Unassembled WGS sequence"/>
</dbReference>
<evidence type="ECO:0000313" key="3">
    <source>
        <dbReference type="Proteomes" id="UP001141629"/>
    </source>
</evidence>
<reference evidence="2" key="1">
    <citation type="submission" date="2020-07" db="EMBL/GenBank/DDBJ databases">
        <authorList>
            <person name="Pettersson B.M.F."/>
            <person name="Behra P.R.K."/>
            <person name="Ramesh M."/>
            <person name="Das S."/>
            <person name="Dasgupta S."/>
            <person name="Kirsebom L.A."/>
        </authorList>
    </citation>
    <scope>NUCLEOTIDE SEQUENCE</scope>
    <source>
        <strain evidence="2">DSM 44838</strain>
    </source>
</reference>
<dbReference type="Pfam" id="PF02595">
    <property type="entry name" value="Gly_kinase"/>
    <property type="match status" value="2"/>
</dbReference>
<proteinExistence type="inferred from homology"/>
<dbReference type="Gene3D" id="3.90.1510.10">
    <property type="entry name" value="Glycerate kinase, domain 2"/>
    <property type="match status" value="2"/>
</dbReference>
<evidence type="ECO:0000256" key="1">
    <source>
        <dbReference type="PIRNR" id="PIRNR006078"/>
    </source>
</evidence>
<dbReference type="SUPFAM" id="SSF110738">
    <property type="entry name" value="Glycerate kinase I"/>
    <property type="match status" value="1"/>
</dbReference>
<keyword evidence="3" id="KW-1185">Reference proteome</keyword>
<protein>
    <submittedName>
        <fullName evidence="2">Glycerate kinase</fullName>
    </submittedName>
</protein>
<dbReference type="GO" id="GO:0031388">
    <property type="term" value="P:organic acid phosphorylation"/>
    <property type="evidence" value="ECO:0007669"/>
    <property type="project" value="UniProtKB-UniRule"/>
</dbReference>
<dbReference type="EMBL" id="JACKVK010000013">
    <property type="protein sequence ID" value="MCV7423707.1"/>
    <property type="molecule type" value="Genomic_DNA"/>
</dbReference>
<dbReference type="InterPro" id="IPR004381">
    <property type="entry name" value="Glycerate_kinase"/>
</dbReference>
<dbReference type="AlphaFoldDB" id="A0A9X2Z987"/>
<comment type="caution">
    <text evidence="2">The sequence shown here is derived from an EMBL/GenBank/DDBJ whole genome shotgun (WGS) entry which is preliminary data.</text>
</comment>
<keyword evidence="1" id="KW-0808">Transferase</keyword>
<reference evidence="2" key="2">
    <citation type="journal article" date="2022" name="BMC Genomics">
        <title>Comparative genome analysis of mycobacteria focusing on tRNA and non-coding RNA.</title>
        <authorList>
            <person name="Behra P.R.K."/>
            <person name="Pettersson B.M.F."/>
            <person name="Ramesh M."/>
            <person name="Das S."/>
            <person name="Dasgupta S."/>
            <person name="Kirsebom L.A."/>
        </authorList>
    </citation>
    <scope>NUCLEOTIDE SEQUENCE</scope>
    <source>
        <strain evidence="2">DSM 44838</strain>
    </source>
</reference>